<evidence type="ECO:0000313" key="2">
    <source>
        <dbReference type="EMBL" id="ELY55809.1"/>
    </source>
</evidence>
<dbReference type="OrthoDB" id="247969at2157"/>
<evidence type="ECO:0008006" key="4">
    <source>
        <dbReference type="Google" id="ProtNLM"/>
    </source>
</evidence>
<feature type="compositionally biased region" description="Basic and acidic residues" evidence="1">
    <location>
        <begin position="119"/>
        <end position="129"/>
    </location>
</feature>
<evidence type="ECO:0000256" key="1">
    <source>
        <dbReference type="SAM" id="MobiDB-lite"/>
    </source>
</evidence>
<dbReference type="Pfam" id="PF25943">
    <property type="entry name" value="DUF7983"/>
    <property type="match status" value="1"/>
</dbReference>
<gene>
    <name evidence="2" type="ORF">C492_15166</name>
</gene>
<dbReference type="AlphaFoldDB" id="L9X210"/>
<dbReference type="RefSeq" id="WP_008424905.1">
    <property type="nucleotide sequence ID" value="NZ_AOIA01000127.1"/>
</dbReference>
<name>L9X210_9EURY</name>
<proteinExistence type="predicted"/>
<accession>L9X210</accession>
<evidence type="ECO:0000313" key="3">
    <source>
        <dbReference type="Proteomes" id="UP000011531"/>
    </source>
</evidence>
<dbReference type="PATRIC" id="fig|1227498.3.peg.2967"/>
<organism evidence="2 3">
    <name type="scientific">Natronococcus jeotgali DSM 18795</name>
    <dbReference type="NCBI Taxonomy" id="1227498"/>
    <lineage>
        <taxon>Archaea</taxon>
        <taxon>Methanobacteriati</taxon>
        <taxon>Methanobacteriota</taxon>
        <taxon>Stenosarchaea group</taxon>
        <taxon>Halobacteria</taxon>
        <taxon>Halobacteriales</taxon>
        <taxon>Natrialbaceae</taxon>
        <taxon>Natronococcus</taxon>
    </lineage>
</organism>
<sequence length="323" mass="36449">MVFQATWRNLLEECEALGAGATLVTPLSNDPFRITDVQEQRIVIEFPDDGEKRPLQRAQFETLARRIGDAADAFDLERLPPDADPYPAVLSLHPRFEIDEREGLIRESDEPGPSQLVRAPERDAETERTEPDLAVYADALLLTDALERHDVTALGDQETSTLVNLYTLLSDVQRNADDLRQDVADVLLERVHHDQPVHAQFGSVQRTSREYRSLRDADDVLTTLEDAGIPRERVTSVDSSKVDDALEVTELSASDVYEIDQREYVRKADVDEEHKETRLQGLKDQLAASDEPEAGDLREEIDELEARIEELTEFKSGTEFQVG</sequence>
<feature type="region of interest" description="Disordered" evidence="1">
    <location>
        <begin position="103"/>
        <end position="129"/>
    </location>
</feature>
<reference evidence="2 3" key="1">
    <citation type="journal article" date="2014" name="PLoS Genet.">
        <title>Phylogenetically driven sequencing of extremely halophilic archaea reveals strategies for static and dynamic osmo-response.</title>
        <authorList>
            <person name="Becker E.A."/>
            <person name="Seitzer P.M."/>
            <person name="Tritt A."/>
            <person name="Larsen D."/>
            <person name="Krusor M."/>
            <person name="Yao A.I."/>
            <person name="Wu D."/>
            <person name="Madern D."/>
            <person name="Eisen J.A."/>
            <person name="Darling A.E."/>
            <person name="Facciotti M.T."/>
        </authorList>
    </citation>
    <scope>NUCLEOTIDE SEQUENCE [LARGE SCALE GENOMIC DNA]</scope>
    <source>
        <strain evidence="2 3">DSM 18795</strain>
    </source>
</reference>
<comment type="caution">
    <text evidence="2">The sequence shown here is derived from an EMBL/GenBank/DDBJ whole genome shotgun (WGS) entry which is preliminary data.</text>
</comment>
<dbReference type="EMBL" id="AOIA01000127">
    <property type="protein sequence ID" value="ELY55809.1"/>
    <property type="molecule type" value="Genomic_DNA"/>
</dbReference>
<dbReference type="InterPro" id="IPR058289">
    <property type="entry name" value="DUF7983"/>
</dbReference>
<protein>
    <recommendedName>
        <fullName evidence="4">DUF2800 domain-containing protein</fullName>
    </recommendedName>
</protein>
<dbReference type="Proteomes" id="UP000011531">
    <property type="component" value="Unassembled WGS sequence"/>
</dbReference>
<feature type="region of interest" description="Disordered" evidence="1">
    <location>
        <begin position="275"/>
        <end position="297"/>
    </location>
</feature>
<keyword evidence="3" id="KW-1185">Reference proteome</keyword>